<organism evidence="2 3">
    <name type="scientific">Schleiferilactobacillus shenzhenensis LY-73</name>
    <dbReference type="NCBI Taxonomy" id="1231336"/>
    <lineage>
        <taxon>Bacteria</taxon>
        <taxon>Bacillati</taxon>
        <taxon>Bacillota</taxon>
        <taxon>Bacilli</taxon>
        <taxon>Lactobacillales</taxon>
        <taxon>Lactobacillaceae</taxon>
        <taxon>Schleiferilactobacillus</taxon>
    </lineage>
</organism>
<reference evidence="3" key="1">
    <citation type="journal article" date="2013" name="Genome Announc.">
        <title>Whole-Genome Sequencing of Lactobacillus shenzhenensis Strain LY-73T.</title>
        <authorList>
            <person name="Lin Z."/>
            <person name="Liu Z."/>
            <person name="Yang R."/>
            <person name="Zou Y."/>
            <person name="Wan D."/>
            <person name="Chen J."/>
            <person name="Guo M."/>
            <person name="Zhao J."/>
            <person name="Fang C."/>
            <person name="Yang R."/>
            <person name="Liu F."/>
        </authorList>
    </citation>
    <scope>NUCLEOTIDE SEQUENCE [LARGE SCALE GENOMIC DNA]</scope>
    <source>
        <strain evidence="3">LY-73</strain>
    </source>
</reference>
<evidence type="ECO:0000313" key="3">
    <source>
        <dbReference type="Proteomes" id="UP000030647"/>
    </source>
</evidence>
<name>U4TQH7_9LACO</name>
<protein>
    <submittedName>
        <fullName evidence="2">Uncharacterized protein</fullName>
    </submittedName>
</protein>
<dbReference type="Proteomes" id="UP000030647">
    <property type="component" value="Unassembled WGS sequence"/>
</dbReference>
<dbReference type="eggNOG" id="ENOG5030AVI">
    <property type="taxonomic scope" value="Bacteria"/>
</dbReference>
<feature type="compositionally biased region" description="Gly residues" evidence="1">
    <location>
        <begin position="28"/>
        <end position="39"/>
    </location>
</feature>
<evidence type="ECO:0000256" key="1">
    <source>
        <dbReference type="SAM" id="MobiDB-lite"/>
    </source>
</evidence>
<evidence type="ECO:0000313" key="2">
    <source>
        <dbReference type="EMBL" id="ERL63772.1"/>
    </source>
</evidence>
<gene>
    <name evidence="2" type="ORF">L248_2189</name>
</gene>
<sequence>MAQSNDLTNTAKALLNVNARLAKVEKGGAIGGDTGGGGTTDPNQPTMGIGDGPYPGDNQAYRDTQTLLQNNVGVGSGTLQLDKAVLGSKSLTDLFDGLTLNIILQKTPVTTGNKGTATTVPVATGTAKVAGTYVVKQPMPINASASNLVAGKTLTVSLDGVGEALGNTLVAPTMTLKLGSDKTQLVFAATEGHDYDAQQNGVLYDILVSSIVGYKIGSSITMLPVGKVLWSGEQHDSPITLDSALNSDWANIPNGIKIVQDGYFYTPQSDSNFAISKTQGSNLTITLSKNELQNNAVFTWSISELWGSNIYNSIVTNNPKDWTNANANISMSLSPNQIDISKMNGDSPDIGKVVAQFKSVTVF</sequence>
<dbReference type="RefSeq" id="WP_022530943.1">
    <property type="nucleotide sequence ID" value="NZ_KI271614.1"/>
</dbReference>
<dbReference type="STRING" id="1231336.L248_2189"/>
<dbReference type="AlphaFoldDB" id="U4TQH7"/>
<feature type="region of interest" description="Disordered" evidence="1">
    <location>
        <begin position="28"/>
        <end position="57"/>
    </location>
</feature>
<dbReference type="EMBL" id="KI271614">
    <property type="protein sequence ID" value="ERL63772.1"/>
    <property type="molecule type" value="Genomic_DNA"/>
</dbReference>
<keyword evidence="3" id="KW-1185">Reference proteome</keyword>
<accession>U4TQH7</accession>
<proteinExistence type="predicted"/>
<dbReference type="HOGENOM" id="CLU_762452_0_0_9"/>